<evidence type="ECO:0008006" key="3">
    <source>
        <dbReference type="Google" id="ProtNLM"/>
    </source>
</evidence>
<keyword evidence="2" id="KW-1185">Reference proteome</keyword>
<sequence>MGLHALCSATVLFTETGLIPLRVRRLSLLIRYILYVLESPAEFVKSALRESVRLDFEGRPSWVTSLRQAVAALPFECAFPDPNGLLCVERVTALLGEVTGGVGVWLQQSVDGNAKLGFLHGRREPDEDGALTVKVPLKLRYYLKVAHPGYRRALTRVLLSEHKYAVEILQWKRPFARRLCRFCGTRVETVEHLWLWCAGHSDLRDARKEFMGDIWRVGHAPWRQRQSGRSWRL</sequence>
<proteinExistence type="predicted"/>
<evidence type="ECO:0000313" key="1">
    <source>
        <dbReference type="EMBL" id="KAF6764521.1"/>
    </source>
</evidence>
<comment type="caution">
    <text evidence="1">The sequence shown here is derived from an EMBL/GenBank/DDBJ whole genome shotgun (WGS) entry which is preliminary data.</text>
</comment>
<organism evidence="1 2">
    <name type="scientific">Ephemerocybe angulata</name>
    <dbReference type="NCBI Taxonomy" id="980116"/>
    <lineage>
        <taxon>Eukaryota</taxon>
        <taxon>Fungi</taxon>
        <taxon>Dikarya</taxon>
        <taxon>Basidiomycota</taxon>
        <taxon>Agaricomycotina</taxon>
        <taxon>Agaricomycetes</taxon>
        <taxon>Agaricomycetidae</taxon>
        <taxon>Agaricales</taxon>
        <taxon>Agaricineae</taxon>
        <taxon>Psathyrellaceae</taxon>
        <taxon>Ephemerocybe</taxon>
    </lineage>
</organism>
<dbReference type="AlphaFoldDB" id="A0A8H6IIN3"/>
<dbReference type="EMBL" id="JACGCI010000004">
    <property type="protein sequence ID" value="KAF6764521.1"/>
    <property type="molecule type" value="Genomic_DNA"/>
</dbReference>
<dbReference type="OrthoDB" id="3051324at2759"/>
<evidence type="ECO:0000313" key="2">
    <source>
        <dbReference type="Proteomes" id="UP000521943"/>
    </source>
</evidence>
<gene>
    <name evidence="1" type="ORF">DFP72DRAFT_799803</name>
</gene>
<reference evidence="1 2" key="1">
    <citation type="submission" date="2020-07" db="EMBL/GenBank/DDBJ databases">
        <title>Comparative genomics of pyrophilous fungi reveals a link between fire events and developmental genes.</title>
        <authorList>
            <consortium name="DOE Joint Genome Institute"/>
            <person name="Steindorff A.S."/>
            <person name="Carver A."/>
            <person name="Calhoun S."/>
            <person name="Stillman K."/>
            <person name="Liu H."/>
            <person name="Lipzen A."/>
            <person name="Pangilinan J."/>
            <person name="Labutti K."/>
            <person name="Bruns T.D."/>
            <person name="Grigoriev I.V."/>
        </authorList>
    </citation>
    <scope>NUCLEOTIDE SEQUENCE [LARGE SCALE GENOMIC DNA]</scope>
    <source>
        <strain evidence="1 2">CBS 144469</strain>
    </source>
</reference>
<accession>A0A8H6IIN3</accession>
<protein>
    <recommendedName>
        <fullName evidence="3">Reverse transcriptase</fullName>
    </recommendedName>
</protein>
<dbReference type="Proteomes" id="UP000521943">
    <property type="component" value="Unassembled WGS sequence"/>
</dbReference>
<name>A0A8H6IIN3_9AGAR</name>